<sequence length="162" mass="18230">MALFGSEAILEWSLEGRNRKNAATLIKNICRVAAQGNGSVPLDPFLQILEFSSRDIKKFTSQRGRIDIQCPKGPQGKLEGTFLNRGQPMQNTIPRMEMMDATMKIQRVVKGRFFAKDDLLRLTEIQGMAIQKALLQQKNGESMGMSFQVERLLLKPTSLAIF</sequence>
<dbReference type="EMBL" id="CAQJ01000028">
    <property type="protein sequence ID" value="CCQ90167.1"/>
    <property type="molecule type" value="Genomic_DNA"/>
</dbReference>
<dbReference type="AlphaFoldDB" id="M1YWY6"/>
<dbReference type="Proteomes" id="UP000011704">
    <property type="component" value="Unassembled WGS sequence"/>
</dbReference>
<name>M1YWY6_NITG3</name>
<dbReference type="STRING" id="1266370.NITGR_250080"/>
<dbReference type="RefSeq" id="WP_005007427.1">
    <property type="nucleotide sequence ID" value="NZ_HG422173.1"/>
</dbReference>
<comment type="caution">
    <text evidence="1">The sequence shown here is derived from an EMBL/GenBank/DDBJ whole genome shotgun (WGS) entry which is preliminary data.</text>
</comment>
<keyword evidence="2" id="KW-1185">Reference proteome</keyword>
<gene>
    <name evidence="1" type="ORF">NITGR_250080</name>
</gene>
<evidence type="ECO:0000313" key="1">
    <source>
        <dbReference type="EMBL" id="CCQ90167.1"/>
    </source>
</evidence>
<dbReference type="InParanoid" id="M1YWY6"/>
<proteinExistence type="predicted"/>
<evidence type="ECO:0000313" key="2">
    <source>
        <dbReference type="Proteomes" id="UP000011704"/>
    </source>
</evidence>
<dbReference type="HOGENOM" id="CLU_1633634_0_0_0"/>
<reference evidence="1 2" key="1">
    <citation type="journal article" date="2013" name="Front. Microbiol.">
        <title>The genome of Nitrospina gracilis illuminates the metabolism and evolution of the major marine nitrite oxidizer.</title>
        <authorList>
            <person name="Luecker S."/>
            <person name="Nowka B."/>
            <person name="Rattei T."/>
            <person name="Spieck E."/>
            <person name="and Daims H."/>
        </authorList>
    </citation>
    <scope>NUCLEOTIDE SEQUENCE [LARGE SCALE GENOMIC DNA]</scope>
    <source>
        <strain evidence="1 2">3/211</strain>
    </source>
</reference>
<accession>M1YWY6</accession>
<protein>
    <submittedName>
        <fullName evidence="1">Uncharacterized protein</fullName>
    </submittedName>
</protein>
<organism evidence="1 2">
    <name type="scientific">Nitrospina gracilis (strain 3/211)</name>
    <dbReference type="NCBI Taxonomy" id="1266370"/>
    <lineage>
        <taxon>Bacteria</taxon>
        <taxon>Pseudomonadati</taxon>
        <taxon>Nitrospinota/Tectimicrobiota group</taxon>
        <taxon>Nitrospinota</taxon>
        <taxon>Nitrospinia</taxon>
        <taxon>Nitrospinales</taxon>
        <taxon>Nitrospinaceae</taxon>
        <taxon>Nitrospina</taxon>
    </lineage>
</organism>